<evidence type="ECO:0000313" key="1">
    <source>
        <dbReference type="EMBL" id="HIU44382.1"/>
    </source>
</evidence>
<protein>
    <submittedName>
        <fullName evidence="1">Alanine-tRNA synthetase second additional domain-containing protein</fullName>
    </submittedName>
</protein>
<proteinExistence type="predicted"/>
<reference evidence="1" key="2">
    <citation type="journal article" date="2021" name="PeerJ">
        <title>Extensive microbial diversity within the chicken gut microbiome revealed by metagenomics and culture.</title>
        <authorList>
            <person name="Gilroy R."/>
            <person name="Ravi A."/>
            <person name="Getino M."/>
            <person name="Pursley I."/>
            <person name="Horton D.L."/>
            <person name="Alikhan N.F."/>
            <person name="Baker D."/>
            <person name="Gharbi K."/>
            <person name="Hall N."/>
            <person name="Watson M."/>
            <person name="Adriaenssens E.M."/>
            <person name="Foster-Nyarko E."/>
            <person name="Jarju S."/>
            <person name="Secka A."/>
            <person name="Antonio M."/>
            <person name="Oren A."/>
            <person name="Chaudhuri R.R."/>
            <person name="La Ragione R."/>
            <person name="Hildebrand F."/>
            <person name="Pallen M.J."/>
        </authorList>
    </citation>
    <scope>NUCLEOTIDE SEQUENCE</scope>
    <source>
        <strain evidence="1">CHK191-8634</strain>
    </source>
</reference>
<accession>A0A9D1LM46</accession>
<dbReference type="InterPro" id="IPR018163">
    <property type="entry name" value="Thr/Ala-tRNA-synth_IIc_edit"/>
</dbReference>
<sequence>MYSISKIQRCHRYSVYFAPRGSRRIYDLGIQIAQLYLSPSDRLIGFIGEAGSGKSMLVKGMFPGLELTNDDEGVNVRPLPILSVGEQEGFYSPHTYHLDIRFEAGFTQMHVLADAINEALTRGKRVIVEHFDLIYPFLKRNAHLLIGVGQEIIVTRPTLFGPAPSDIYDIVSRSLRIRQMAHTAEDLCERYLPHWELGRFQHDDVNNGFVLTFQDEAPDLDFDDIEQKVRRDIELDLPVSYVDENHVRIGDVLHPCTGPRTHVPSTGMVKNFRLVHKLFFDQETNRYLLVGLVGDEAEPEEDLNRIKMF</sequence>
<comment type="caution">
    <text evidence="1">The sequence shown here is derived from an EMBL/GenBank/DDBJ whole genome shotgun (WGS) entry which is preliminary data.</text>
</comment>
<dbReference type="Proteomes" id="UP000824073">
    <property type="component" value="Unassembled WGS sequence"/>
</dbReference>
<dbReference type="EMBL" id="DVMR01000065">
    <property type="protein sequence ID" value="HIU44382.1"/>
    <property type="molecule type" value="Genomic_DNA"/>
</dbReference>
<dbReference type="AlphaFoldDB" id="A0A9D1LM46"/>
<organism evidence="1 2">
    <name type="scientific">Candidatus Ventrousia excrementavium</name>
    <dbReference type="NCBI Taxonomy" id="2840961"/>
    <lineage>
        <taxon>Bacteria</taxon>
        <taxon>Bacillati</taxon>
        <taxon>Bacillota</taxon>
        <taxon>Clostridia</taxon>
        <taxon>Eubacteriales</taxon>
        <taxon>Clostridiaceae</taxon>
        <taxon>Clostridiaceae incertae sedis</taxon>
        <taxon>Candidatus Ventrousia</taxon>
    </lineage>
</organism>
<reference evidence="1" key="1">
    <citation type="submission" date="2020-10" db="EMBL/GenBank/DDBJ databases">
        <authorList>
            <person name="Gilroy R."/>
        </authorList>
    </citation>
    <scope>NUCLEOTIDE SEQUENCE</scope>
    <source>
        <strain evidence="1">CHK191-8634</strain>
    </source>
</reference>
<name>A0A9D1LM46_9CLOT</name>
<gene>
    <name evidence="1" type="ORF">IAB67_08820</name>
</gene>
<evidence type="ECO:0000313" key="2">
    <source>
        <dbReference type="Proteomes" id="UP000824073"/>
    </source>
</evidence>
<dbReference type="Gene3D" id="3.30.980.10">
    <property type="entry name" value="Threonyl-trna Synthetase, Chain A, domain 2"/>
    <property type="match status" value="1"/>
</dbReference>
<dbReference type="SUPFAM" id="SSF55186">
    <property type="entry name" value="ThrRS/AlaRS common domain"/>
    <property type="match status" value="1"/>
</dbReference>
<dbReference type="GO" id="GO:0000166">
    <property type="term" value="F:nucleotide binding"/>
    <property type="evidence" value="ECO:0007669"/>
    <property type="project" value="InterPro"/>
</dbReference>